<dbReference type="AlphaFoldDB" id="A0A7R8XCW8"/>
<keyword evidence="8" id="KW-1185">Reference proteome</keyword>
<dbReference type="InterPro" id="IPR036348">
    <property type="entry name" value="WIBG_N_sf"/>
</dbReference>
<dbReference type="InterPro" id="IPR001977">
    <property type="entry name" value="Depp_CoAkinase"/>
</dbReference>
<dbReference type="GO" id="GO:0005524">
    <property type="term" value="F:ATP binding"/>
    <property type="evidence" value="ECO:0007669"/>
    <property type="project" value="UniProtKB-KW"/>
</dbReference>
<dbReference type="SUPFAM" id="SSF52374">
    <property type="entry name" value="Nucleotidylyl transferase"/>
    <property type="match status" value="1"/>
</dbReference>
<evidence type="ECO:0000313" key="8">
    <source>
        <dbReference type="Proteomes" id="UP000677054"/>
    </source>
</evidence>
<protein>
    <recommendedName>
        <fullName evidence="2">Partner of Y14 and mago</fullName>
    </recommendedName>
</protein>
<dbReference type="Gene3D" id="3.40.50.300">
    <property type="entry name" value="P-loop containing nucleotide triphosphate hydrolases"/>
    <property type="match status" value="3"/>
</dbReference>
<comment type="similarity">
    <text evidence="1">Belongs to the pym family.</text>
</comment>
<feature type="compositionally biased region" description="Basic residues" evidence="5">
    <location>
        <begin position="132"/>
        <end position="143"/>
    </location>
</feature>
<evidence type="ECO:0000313" key="7">
    <source>
        <dbReference type="EMBL" id="CAD7243953.1"/>
    </source>
</evidence>
<dbReference type="InterPro" id="IPR004821">
    <property type="entry name" value="Cyt_trans-like"/>
</dbReference>
<dbReference type="Pfam" id="PF01467">
    <property type="entry name" value="CTP_transf_like"/>
    <property type="match status" value="1"/>
</dbReference>
<dbReference type="PANTHER" id="PTHR10695:SF46">
    <property type="entry name" value="BIFUNCTIONAL COENZYME A SYNTHASE-RELATED"/>
    <property type="match status" value="1"/>
</dbReference>
<feature type="region of interest" description="Disordered" evidence="5">
    <location>
        <begin position="119"/>
        <end position="143"/>
    </location>
</feature>
<organism evidence="7">
    <name type="scientific">Darwinula stevensoni</name>
    <dbReference type="NCBI Taxonomy" id="69355"/>
    <lineage>
        <taxon>Eukaryota</taxon>
        <taxon>Metazoa</taxon>
        <taxon>Ecdysozoa</taxon>
        <taxon>Arthropoda</taxon>
        <taxon>Crustacea</taxon>
        <taxon>Oligostraca</taxon>
        <taxon>Ostracoda</taxon>
        <taxon>Podocopa</taxon>
        <taxon>Podocopida</taxon>
        <taxon>Darwinulocopina</taxon>
        <taxon>Darwinuloidea</taxon>
        <taxon>Darwinulidae</taxon>
        <taxon>Darwinula</taxon>
    </lineage>
</organism>
<dbReference type="GO" id="GO:0015937">
    <property type="term" value="P:coenzyme A biosynthetic process"/>
    <property type="evidence" value="ECO:0007669"/>
    <property type="project" value="InterPro"/>
</dbReference>
<dbReference type="PROSITE" id="PS51219">
    <property type="entry name" value="DPCK"/>
    <property type="match status" value="3"/>
</dbReference>
<dbReference type="HAMAP" id="MF_00376">
    <property type="entry name" value="Dephospho_CoA_kinase"/>
    <property type="match status" value="1"/>
</dbReference>
<evidence type="ECO:0000256" key="1">
    <source>
        <dbReference type="ARBA" id="ARBA00009394"/>
    </source>
</evidence>
<evidence type="ECO:0000259" key="6">
    <source>
        <dbReference type="SMART" id="SM01273"/>
    </source>
</evidence>
<dbReference type="FunFam" id="3.40.50.300:FF:000899">
    <property type="entry name" value="Bifunctional coenzyme A synthase"/>
    <property type="match status" value="1"/>
</dbReference>
<dbReference type="EMBL" id="CAJPEV010000532">
    <property type="protein sequence ID" value="CAG0886200.1"/>
    <property type="molecule type" value="Genomic_DNA"/>
</dbReference>
<keyword evidence="3" id="KW-0547">Nucleotide-binding</keyword>
<evidence type="ECO:0000256" key="3">
    <source>
        <dbReference type="ARBA" id="ARBA00022741"/>
    </source>
</evidence>
<evidence type="ECO:0000256" key="5">
    <source>
        <dbReference type="SAM" id="MobiDB-lite"/>
    </source>
</evidence>
<feature type="domain" description="WIBG Mago-binding" evidence="6">
    <location>
        <begin position="29"/>
        <end position="55"/>
    </location>
</feature>
<reference evidence="7" key="1">
    <citation type="submission" date="2020-11" db="EMBL/GenBank/DDBJ databases">
        <authorList>
            <person name="Tran Van P."/>
        </authorList>
    </citation>
    <scope>NUCLEOTIDE SEQUENCE</scope>
</reference>
<proteinExistence type="inferred from homology"/>
<dbReference type="CDD" id="cd02022">
    <property type="entry name" value="DPCK"/>
    <property type="match status" value="2"/>
</dbReference>
<dbReference type="EMBL" id="LR900049">
    <property type="protein sequence ID" value="CAD7243953.1"/>
    <property type="molecule type" value="Genomic_DNA"/>
</dbReference>
<dbReference type="NCBIfam" id="TIGR00152">
    <property type="entry name" value="dephospho-CoA kinase"/>
    <property type="match status" value="3"/>
</dbReference>
<dbReference type="InterPro" id="IPR015362">
    <property type="entry name" value="WIBG_mago-bd"/>
</dbReference>
<gene>
    <name evidence="7" type="ORF">DSTB1V02_LOCUS3859</name>
</gene>
<dbReference type="SMART" id="SM01273">
    <property type="entry name" value="Mago-bind"/>
    <property type="match status" value="1"/>
</dbReference>
<dbReference type="SUPFAM" id="SSF52540">
    <property type="entry name" value="P-loop containing nucleoside triphosphate hydrolases"/>
    <property type="match status" value="3"/>
</dbReference>
<dbReference type="Pfam" id="PF09282">
    <property type="entry name" value="Mago-bind"/>
    <property type="match status" value="1"/>
</dbReference>
<dbReference type="PANTHER" id="PTHR10695">
    <property type="entry name" value="DEPHOSPHO-COA KINASE-RELATED"/>
    <property type="match status" value="1"/>
</dbReference>
<dbReference type="Pfam" id="PF01121">
    <property type="entry name" value="CoaE"/>
    <property type="match status" value="3"/>
</dbReference>
<dbReference type="OrthoDB" id="330671at2759"/>
<dbReference type="InterPro" id="IPR027417">
    <property type="entry name" value="P-loop_NTPase"/>
</dbReference>
<sequence length="1025" mass="113568">MSSEIMSMDGYCLLKSLFWLSMHHGLKPRALFIAASQRPDGSWRKPRRVKDGYVPQDEVPLYESKGKQWAKSKPDYPIGLAPEDVEKHRAAKSTFSADDLKIEYFQLPTTTPPIPGLPITEAPSQPGQISKSAKKNAKRKEKKKVAAATSAAAVTAAAIGDSPASSKSSVSDFAIMGLDAELDKLELGSDDASPESYTKRLRNLRKKLRDIEALERRLTSGELPSADKDQLEKVKRKEQVVKEIAMTRSHSGLRDMFRAAARHIQRLMFIGIDPSLSRTTIPPTFGARRDLISSLYDCAYQASPHLDARVLLGPLKHPGQALNLRCPVEVVLFDTGYSEDFMKKYIEAQIPNRDPGCRILSLDVLSHDSSAPGTLKDSPSVKPKEKFTSFDHVVVGGTFDRLHHGHKIFLSEALLLTRKILTVGVADGPLIQNKKLMELIEPCNTRIEKCLVVSEETLRGGEKLNVMRREAGLPEMALHVVTLVPETQQQSAEEEEKISSSSIRMRLLGTPLRPSKCLVVSEETLRGGEKLNVMRREAGLSEMALHVVTLVPETQQQSAEEEEKISSSSIRMRLLGTPLRPSKPKPNLPKRPLVIGLTGGICSGKTNICRKLEDLGAGIVDCDALGHRAYAKQTSAYHKVLDAFGRDILDGDGNIDRKKLGAKVFGNKPKPNLPKRPLVIGLTGGICSGKTNICRKLEDLGAGIVDCDALGHRAYAKQTSAYHKVLDVFGRDILDGDGNIDRKKLGAKVFGNKEEMARLTGIVWPEIQKKAMERIREFGEEGKEVVVLDAAVLLEAGWDAVCHVVWVSFVPEQEAVKRLEARDGVDAEAARRRLASQWSNRDRIARADVVFSSLWSYDFTRGQTSAYHKVLDAFGRDILDGDGNIDRKKLGAKVFGNKEEMARLTGIVWPEIQKKAMERIREFGEEGKEVVVLDAAVLLEAGWDAVCHVVWVSFVPEQEAVKRLEARDGVDAEAARRRLASQWSNRDRIARADVVFSSLWSYDFTRGQVERAFKDLVASINLSQL</sequence>
<dbReference type="Gene3D" id="3.40.50.620">
    <property type="entry name" value="HUPs"/>
    <property type="match status" value="2"/>
</dbReference>
<dbReference type="SUPFAM" id="SSF101931">
    <property type="entry name" value="Pym (Within the bgcn gene intron protein, WIBG), N-terminal domain"/>
    <property type="match status" value="1"/>
</dbReference>
<keyword evidence="4" id="KW-0067">ATP-binding</keyword>
<evidence type="ECO:0000256" key="2">
    <source>
        <dbReference type="ARBA" id="ARBA00018898"/>
    </source>
</evidence>
<dbReference type="GO" id="GO:0004140">
    <property type="term" value="F:dephospho-CoA kinase activity"/>
    <property type="evidence" value="ECO:0007669"/>
    <property type="project" value="InterPro"/>
</dbReference>
<name>A0A7R8XCW8_9CRUS</name>
<dbReference type="InterPro" id="IPR014729">
    <property type="entry name" value="Rossmann-like_a/b/a_fold"/>
</dbReference>
<dbReference type="Proteomes" id="UP000677054">
    <property type="component" value="Unassembled WGS sequence"/>
</dbReference>
<evidence type="ECO:0000256" key="4">
    <source>
        <dbReference type="ARBA" id="ARBA00022840"/>
    </source>
</evidence>
<accession>A0A7R8XCW8</accession>